<feature type="signal peptide" evidence="1">
    <location>
        <begin position="1"/>
        <end position="18"/>
    </location>
</feature>
<dbReference type="AlphaFoldDB" id="A0A2H1H8D4"/>
<evidence type="ECO:0000313" key="3">
    <source>
        <dbReference type="Proteomes" id="UP000245764"/>
    </source>
</evidence>
<evidence type="ECO:0000256" key="1">
    <source>
        <dbReference type="SAM" id="SignalP"/>
    </source>
</evidence>
<sequence length="205" mass="23030">MLSKITTTTLLMAAIAIGSPIDQLMEPVKRDSVAEGAKAQHLVSMLGNNECMFKPDSRDHNVFELVEDGDCIPITQRAVDECQSFYIQPFYVGRKDVKDKNGKKTSDATCELKYYYDDNWCETPSIQNFTQGYDLESAAYTEEGFCATNTAYRDDKKVEQAIKKANATTGIIETIKSVDFKCPQSYTIECRAYEKTDKEAKEATS</sequence>
<accession>A0A2H1H8D4</accession>
<evidence type="ECO:0008006" key="4">
    <source>
        <dbReference type="Google" id="ProtNLM"/>
    </source>
</evidence>
<dbReference type="Proteomes" id="UP000245764">
    <property type="component" value="Chromosome 13"/>
</dbReference>
<name>A0A2H1H8D4_ZYMTR</name>
<gene>
    <name evidence="2" type="ORF">ZT1E4_G11400</name>
</gene>
<protein>
    <recommendedName>
        <fullName evidence="4">Ecp2 effector protein domain-containing protein</fullName>
    </recommendedName>
</protein>
<organism evidence="2 3">
    <name type="scientific">Zymoseptoria tritici ST99CH_1E4</name>
    <dbReference type="NCBI Taxonomy" id="1276532"/>
    <lineage>
        <taxon>Eukaryota</taxon>
        <taxon>Fungi</taxon>
        <taxon>Dikarya</taxon>
        <taxon>Ascomycota</taxon>
        <taxon>Pezizomycotina</taxon>
        <taxon>Dothideomycetes</taxon>
        <taxon>Dothideomycetidae</taxon>
        <taxon>Mycosphaerellales</taxon>
        <taxon>Mycosphaerellaceae</taxon>
        <taxon>Zymoseptoria</taxon>
    </lineage>
</organism>
<keyword evidence="1" id="KW-0732">Signal</keyword>
<dbReference type="EMBL" id="LT854265">
    <property type="protein sequence ID" value="SMR62087.1"/>
    <property type="molecule type" value="Genomic_DNA"/>
</dbReference>
<evidence type="ECO:0000313" key="2">
    <source>
        <dbReference type="EMBL" id="SMR62087.1"/>
    </source>
</evidence>
<feature type="chain" id="PRO_5013668674" description="Ecp2 effector protein domain-containing protein" evidence="1">
    <location>
        <begin position="19"/>
        <end position="205"/>
    </location>
</feature>
<reference evidence="3" key="1">
    <citation type="submission" date="2017-05" db="EMBL/GenBank/DDBJ databases">
        <authorList>
            <person name="Song R."/>
            <person name="Chenine A.L."/>
            <person name="Ruprecht R.M."/>
        </authorList>
    </citation>
    <scope>NUCLEOTIDE SEQUENCE [LARGE SCALE GENOMIC DNA]</scope>
</reference>
<proteinExistence type="predicted"/>